<evidence type="ECO:0000256" key="1">
    <source>
        <dbReference type="SAM" id="MobiDB-lite"/>
    </source>
</evidence>
<reference evidence="2 3" key="1">
    <citation type="submission" date="2022-06" db="EMBL/GenBank/DDBJ databases">
        <title>Genomic Encyclopedia of Archaeal and Bacterial Type Strains, Phase II (KMG-II): from individual species to whole genera.</title>
        <authorList>
            <person name="Goeker M."/>
        </authorList>
    </citation>
    <scope>NUCLEOTIDE SEQUENCE [LARGE SCALE GENOMIC DNA]</scope>
    <source>
        <strain evidence="2 3">DSM 44255</strain>
    </source>
</reference>
<dbReference type="Proteomes" id="UP001205185">
    <property type="component" value="Unassembled WGS sequence"/>
</dbReference>
<gene>
    <name evidence="2" type="ORF">LV75_006409</name>
</gene>
<evidence type="ECO:0000313" key="2">
    <source>
        <dbReference type="EMBL" id="MCP2273877.1"/>
    </source>
</evidence>
<comment type="caution">
    <text evidence="2">The sequence shown here is derived from an EMBL/GenBank/DDBJ whole genome shotgun (WGS) entry which is preliminary data.</text>
</comment>
<dbReference type="EMBL" id="JAMTCO010000019">
    <property type="protein sequence ID" value="MCP2273877.1"/>
    <property type="molecule type" value="Genomic_DNA"/>
</dbReference>
<accession>A0ABT1IMI4</accession>
<name>A0ABT1IMI4_9PSEU</name>
<proteinExistence type="predicted"/>
<organism evidence="2 3">
    <name type="scientific">Actinokineospora diospyrosa</name>
    <dbReference type="NCBI Taxonomy" id="103728"/>
    <lineage>
        <taxon>Bacteria</taxon>
        <taxon>Bacillati</taxon>
        <taxon>Actinomycetota</taxon>
        <taxon>Actinomycetes</taxon>
        <taxon>Pseudonocardiales</taxon>
        <taxon>Pseudonocardiaceae</taxon>
        <taxon>Actinokineospora</taxon>
    </lineage>
</organism>
<feature type="region of interest" description="Disordered" evidence="1">
    <location>
        <begin position="30"/>
        <end position="70"/>
    </location>
</feature>
<evidence type="ECO:0000313" key="3">
    <source>
        <dbReference type="Proteomes" id="UP001205185"/>
    </source>
</evidence>
<sequence>MPAITRAGMGGQLRLKIDVNRPRDMPVRVRRTTIRLPQPPPDVKDAELSHPPIQLSYTNSDAHPQNARAE</sequence>
<protein>
    <submittedName>
        <fullName evidence="2">Uncharacterized protein</fullName>
    </submittedName>
</protein>
<keyword evidence="3" id="KW-1185">Reference proteome</keyword>